<protein>
    <submittedName>
        <fullName evidence="6">Transcriptional regulator, LacI family</fullName>
    </submittedName>
</protein>
<evidence type="ECO:0000256" key="2">
    <source>
        <dbReference type="ARBA" id="ARBA00023125"/>
    </source>
</evidence>
<dbReference type="GO" id="GO:0003700">
    <property type="term" value="F:DNA-binding transcription factor activity"/>
    <property type="evidence" value="ECO:0007669"/>
    <property type="project" value="TreeGrafter"/>
</dbReference>
<dbReference type="GO" id="GO:0000976">
    <property type="term" value="F:transcription cis-regulatory region binding"/>
    <property type="evidence" value="ECO:0007669"/>
    <property type="project" value="TreeGrafter"/>
</dbReference>
<dbReference type="SUPFAM" id="SSF53822">
    <property type="entry name" value="Periplasmic binding protein-like I"/>
    <property type="match status" value="1"/>
</dbReference>
<dbReference type="PANTHER" id="PTHR30146">
    <property type="entry name" value="LACI-RELATED TRANSCRIPTIONAL REPRESSOR"/>
    <property type="match status" value="1"/>
</dbReference>
<dbReference type="CDD" id="cd06294">
    <property type="entry name" value="PBP1_MalR-like"/>
    <property type="match status" value="1"/>
</dbReference>
<dbReference type="Gene3D" id="1.10.260.40">
    <property type="entry name" value="lambda repressor-like DNA-binding domains"/>
    <property type="match status" value="1"/>
</dbReference>
<dbReference type="EMBL" id="FWWY01000001">
    <property type="protein sequence ID" value="SMC03616.1"/>
    <property type="molecule type" value="Genomic_DNA"/>
</dbReference>
<dbReference type="InterPro" id="IPR000843">
    <property type="entry name" value="HTH_LacI"/>
</dbReference>
<dbReference type="PROSITE" id="PS50932">
    <property type="entry name" value="HTH_LACI_2"/>
    <property type="match status" value="1"/>
</dbReference>
<evidence type="ECO:0000259" key="4">
    <source>
        <dbReference type="PROSITE" id="PS50932"/>
    </source>
</evidence>
<dbReference type="OrthoDB" id="1776574at2"/>
<dbReference type="Pfam" id="PF00356">
    <property type="entry name" value="LacI"/>
    <property type="match status" value="1"/>
</dbReference>
<evidence type="ECO:0000256" key="1">
    <source>
        <dbReference type="ARBA" id="ARBA00023015"/>
    </source>
</evidence>
<accession>A0A1W1WBF6</accession>
<dbReference type="Gene3D" id="3.40.50.2300">
    <property type="match status" value="2"/>
</dbReference>
<evidence type="ECO:0000313" key="6">
    <source>
        <dbReference type="EMBL" id="SMC03616.1"/>
    </source>
</evidence>
<keyword evidence="2" id="KW-0238">DNA-binding</keyword>
<gene>
    <name evidence="6" type="ORF">SAMN00768000_1177</name>
</gene>
<dbReference type="Proteomes" id="UP000192660">
    <property type="component" value="Unassembled WGS sequence"/>
</dbReference>
<dbReference type="PROSITE" id="PS50937">
    <property type="entry name" value="HTH_MERR_2"/>
    <property type="match status" value="1"/>
</dbReference>
<dbReference type="RefSeq" id="WP_084660973.1">
    <property type="nucleotide sequence ID" value="NZ_FWWY01000001.1"/>
</dbReference>
<dbReference type="InterPro" id="IPR046335">
    <property type="entry name" value="LacI/GalR-like_sensor"/>
</dbReference>
<keyword evidence="3" id="KW-0804">Transcription</keyword>
<dbReference type="SUPFAM" id="SSF47413">
    <property type="entry name" value="lambda repressor-like DNA-binding domains"/>
    <property type="match status" value="1"/>
</dbReference>
<dbReference type="InterPro" id="IPR000551">
    <property type="entry name" value="MerR-type_HTH_dom"/>
</dbReference>
<feature type="domain" description="HTH lacI-type" evidence="4">
    <location>
        <begin position="2"/>
        <end position="56"/>
    </location>
</feature>
<keyword evidence="1" id="KW-0805">Transcription regulation</keyword>
<evidence type="ECO:0000313" key="7">
    <source>
        <dbReference type="Proteomes" id="UP000192660"/>
    </source>
</evidence>
<dbReference type="PANTHER" id="PTHR30146:SF109">
    <property type="entry name" value="HTH-TYPE TRANSCRIPTIONAL REGULATOR GALS"/>
    <property type="match status" value="1"/>
</dbReference>
<dbReference type="PRINTS" id="PR00036">
    <property type="entry name" value="HTHLACI"/>
</dbReference>
<dbReference type="PROSITE" id="PS00356">
    <property type="entry name" value="HTH_LACI_1"/>
    <property type="match status" value="1"/>
</dbReference>
<evidence type="ECO:0000259" key="5">
    <source>
        <dbReference type="PROSITE" id="PS50937"/>
    </source>
</evidence>
<dbReference type="CDD" id="cd01392">
    <property type="entry name" value="HTH_LacI"/>
    <property type="match status" value="1"/>
</dbReference>
<reference evidence="7" key="1">
    <citation type="submission" date="2017-04" db="EMBL/GenBank/DDBJ databases">
        <authorList>
            <person name="Varghese N."/>
            <person name="Submissions S."/>
        </authorList>
    </citation>
    <scope>NUCLEOTIDE SEQUENCE [LARGE SCALE GENOMIC DNA]</scope>
    <source>
        <strain evidence="7">DSM 9293</strain>
    </source>
</reference>
<sequence length="342" mass="37671">MYTIKDVAERAGVSVATVSRYMNGFPHISESARRRIQQAIAELNYRPNIAASGLVTKTTKAIGLMVLTGISEFFSNPFFTQVLNGISHKALSAHYDVLLSTSGSDEIEVLTNWIRGGRVDGIILLRSRLEDPAIDLVVQERFPAVLLGRPAHNQPIDYVDNDNVDAAYQATTHLIRLGHQRVAFMGGGKHLVVTQDRILGYQKALREYDMPIHDAYIRTGHYKKNSGYAVCQELLRLSKPPTAIVASDDIMAIGAMQAAHDAHLRVPDELSIVGFNDLAISSLTIPPLTSMRIHIHELGFKAADLLLKRIAQPSLPQQVAVIRTHLVVRQSTASFISGEIKP</sequence>
<proteinExistence type="predicted"/>
<dbReference type="AlphaFoldDB" id="A0A1W1WBF6"/>
<dbReference type="InterPro" id="IPR010982">
    <property type="entry name" value="Lambda_DNA-bd_dom_sf"/>
</dbReference>
<dbReference type="Pfam" id="PF13377">
    <property type="entry name" value="Peripla_BP_3"/>
    <property type="match status" value="1"/>
</dbReference>
<name>A0A1W1WBF6_SULTA</name>
<dbReference type="InterPro" id="IPR028082">
    <property type="entry name" value="Peripla_BP_I"/>
</dbReference>
<dbReference type="SMART" id="SM00354">
    <property type="entry name" value="HTH_LACI"/>
    <property type="match status" value="1"/>
</dbReference>
<organism evidence="6 7">
    <name type="scientific">Sulfobacillus thermosulfidooxidans (strain DSM 9293 / VKM B-1269 / AT-1)</name>
    <dbReference type="NCBI Taxonomy" id="929705"/>
    <lineage>
        <taxon>Bacteria</taxon>
        <taxon>Bacillati</taxon>
        <taxon>Bacillota</taxon>
        <taxon>Clostridia</taxon>
        <taxon>Eubacteriales</taxon>
        <taxon>Clostridiales Family XVII. Incertae Sedis</taxon>
        <taxon>Sulfobacillus</taxon>
    </lineage>
</organism>
<keyword evidence="7" id="KW-1185">Reference proteome</keyword>
<feature type="domain" description="HTH merR-type" evidence="5">
    <location>
        <begin position="1"/>
        <end position="18"/>
    </location>
</feature>
<evidence type="ECO:0000256" key="3">
    <source>
        <dbReference type="ARBA" id="ARBA00023163"/>
    </source>
</evidence>